<keyword evidence="3" id="KW-1185">Reference proteome</keyword>
<dbReference type="InParanoid" id="C0NM94"/>
<dbReference type="Proteomes" id="UP000001631">
    <property type="component" value="Unassembled WGS sequence"/>
</dbReference>
<accession>C0NM94</accession>
<dbReference type="Gene3D" id="3.40.50.1110">
    <property type="entry name" value="SGNH hydrolase"/>
    <property type="match status" value="1"/>
</dbReference>
<dbReference type="InterPro" id="IPR013830">
    <property type="entry name" value="SGNH_hydro"/>
</dbReference>
<organism evidence="2 3">
    <name type="scientific">Ajellomyces capsulatus (strain G186AR / H82 / ATCC MYA-2454 / RMSCC 2432)</name>
    <name type="common">Darling's disease fungus</name>
    <name type="synonym">Histoplasma capsulatum</name>
    <dbReference type="NCBI Taxonomy" id="447093"/>
    <lineage>
        <taxon>Eukaryota</taxon>
        <taxon>Fungi</taxon>
        <taxon>Dikarya</taxon>
        <taxon>Ascomycota</taxon>
        <taxon>Pezizomycotina</taxon>
        <taxon>Eurotiomycetes</taxon>
        <taxon>Eurotiomycetidae</taxon>
        <taxon>Onygenales</taxon>
        <taxon>Ajellomycetaceae</taxon>
        <taxon>Histoplasma</taxon>
    </lineage>
</organism>
<dbReference type="VEuPathDB" id="FungiDB:I7I50_11096"/>
<evidence type="ECO:0000313" key="3">
    <source>
        <dbReference type="Proteomes" id="UP000001631"/>
    </source>
</evidence>
<dbReference type="AlphaFoldDB" id="C0NM94"/>
<evidence type="ECO:0000313" key="2">
    <source>
        <dbReference type="EMBL" id="EEH07745.1"/>
    </source>
</evidence>
<dbReference type="PANTHER" id="PTHR30383:SF5">
    <property type="entry name" value="SGNH HYDROLASE-TYPE ESTERASE DOMAIN-CONTAINING PROTEIN"/>
    <property type="match status" value="1"/>
</dbReference>
<dbReference type="HOGENOM" id="CLU_044083_2_0_1"/>
<dbReference type="EMBL" id="GG663367">
    <property type="protein sequence ID" value="EEH07745.1"/>
    <property type="molecule type" value="Genomic_DNA"/>
</dbReference>
<dbReference type="Pfam" id="PF13472">
    <property type="entry name" value="Lipase_GDSL_2"/>
    <property type="match status" value="1"/>
</dbReference>
<dbReference type="InterPro" id="IPR036514">
    <property type="entry name" value="SGNH_hydro_sf"/>
</dbReference>
<sequence length="328" mass="35710">MAAVQLLLQAQDQLSRPSPESFRSKAIAGGSNLRILPLGDSITYGQGSSDGNGYRLPLYDLLSRWNKVEYIGRERHGSMSNNRHEGHKGFPIGAVGNTGKLDYVERPNIVLLLAGTNDVVFKINLKTAPEVLGRVVDDIVSACPDAVVLVATIPPLLDRNREARRVAFNAALPAVMEQRTEAGKHVLLVDLANVTTRHINATDGIHPVDEGYKLIADAWYKSIVHADQKGWIKAPVAKPANGEVDRVKPTIQAMPIVPGRPTVAGTSAGFWSPFRMLAALVVVPKEQAKEKNNPTMHNVNAFLKNSTVAKNPSPRAPLEFGLWDKEAF</sequence>
<gene>
    <name evidence="2" type="ORF">HCBG_04624</name>
</gene>
<dbReference type="GO" id="GO:0004622">
    <property type="term" value="F:phosphatidylcholine lysophospholipase activity"/>
    <property type="evidence" value="ECO:0007669"/>
    <property type="project" value="TreeGrafter"/>
</dbReference>
<dbReference type="InterPro" id="IPR051532">
    <property type="entry name" value="Ester_Hydrolysis_Enzymes"/>
</dbReference>
<dbReference type="SUPFAM" id="SSF52266">
    <property type="entry name" value="SGNH hydrolase"/>
    <property type="match status" value="1"/>
</dbReference>
<dbReference type="GeneID" id="69037640"/>
<protein>
    <submittedName>
        <fullName evidence="2">BKRF1 encodes EBNA-1 protein</fullName>
    </submittedName>
</protein>
<evidence type="ECO:0000259" key="1">
    <source>
        <dbReference type="Pfam" id="PF13472"/>
    </source>
</evidence>
<feature type="domain" description="SGNH hydrolase-type esterase" evidence="1">
    <location>
        <begin position="38"/>
        <end position="214"/>
    </location>
</feature>
<dbReference type="RefSeq" id="XP_045288226.1">
    <property type="nucleotide sequence ID" value="XM_045431673.1"/>
</dbReference>
<dbReference type="PANTHER" id="PTHR30383">
    <property type="entry name" value="THIOESTERASE 1/PROTEASE 1/LYSOPHOSPHOLIPASE L1"/>
    <property type="match status" value="1"/>
</dbReference>
<proteinExistence type="predicted"/>
<name>C0NM94_AJECG</name>
<dbReference type="STRING" id="447093.C0NM94"/>
<reference evidence="2" key="1">
    <citation type="submission" date="2009-02" db="EMBL/GenBank/DDBJ databases">
        <title>The Genome Sequence of Ajellomyces capsulatus strain G186AR.</title>
        <authorList>
            <consortium name="The Broad Institute Genome Sequencing Platform"/>
            <person name="Champion M."/>
            <person name="Cuomo C."/>
            <person name="Ma L.-J."/>
            <person name="Henn M.R."/>
            <person name="Sil A."/>
            <person name="Goldman B."/>
            <person name="Young S.K."/>
            <person name="Kodira C.D."/>
            <person name="Zeng Q."/>
            <person name="Koehrsen M."/>
            <person name="Alvarado L."/>
            <person name="Berlin A."/>
            <person name="Borenstein D."/>
            <person name="Chen Z."/>
            <person name="Engels R."/>
            <person name="Freedman E."/>
            <person name="Gellesch M."/>
            <person name="Goldberg J."/>
            <person name="Griggs A."/>
            <person name="Gujja S."/>
            <person name="Heiman D."/>
            <person name="Hepburn T."/>
            <person name="Howarth C."/>
            <person name="Jen D."/>
            <person name="Larson L."/>
            <person name="Lewis B."/>
            <person name="Mehta T."/>
            <person name="Park D."/>
            <person name="Pearson M."/>
            <person name="Roberts A."/>
            <person name="Saif S."/>
            <person name="Shea T."/>
            <person name="Shenoy N."/>
            <person name="Sisk P."/>
            <person name="Stolte C."/>
            <person name="Sykes S."/>
            <person name="Walk T."/>
            <person name="White J."/>
            <person name="Yandava C."/>
            <person name="Klein B."/>
            <person name="McEwen J.G."/>
            <person name="Puccia R."/>
            <person name="Goldman G.H."/>
            <person name="Felipe M.S."/>
            <person name="Nino-Vega G."/>
            <person name="San-Blas G."/>
            <person name="Taylor J."/>
            <person name="Mendoza L."/>
            <person name="Galagan J."/>
            <person name="Nusbaum C."/>
            <person name="Birren B."/>
        </authorList>
    </citation>
    <scope>NUCLEOTIDE SEQUENCE</scope>
    <source>
        <strain evidence="2">G186AR</strain>
    </source>
</reference>
<dbReference type="CDD" id="cd01833">
    <property type="entry name" value="XynB_like"/>
    <property type="match status" value="1"/>
</dbReference>